<sequence>MKALNKLWGEFKKFITRGNVIDLAVGVVVGAAFTAIVTSLTNDIIMPLINWAVGGDEGGLSSLCTVLKAVYMKDADGNDVLDLANFLVINWGTFIQAILDFILIALVVFAIVKVINTIREAGSKLNTQAKREKELKKRARRIAKEQGISSAEARKLAEAQLAAEEAPAPAAPAKPTVEELLADIKSLLAEQVAKDGADKNSSEDKE</sequence>
<dbReference type="AlphaFoldDB" id="A0A9D1SI87"/>
<name>A0A9D1SI87_9FIRM</name>
<evidence type="ECO:0000256" key="2">
    <source>
        <dbReference type="ARBA" id="ARBA00007254"/>
    </source>
</evidence>
<gene>
    <name evidence="10 11" type="primary">mscL</name>
    <name evidence="11" type="ORF">IAB69_00730</name>
</gene>
<dbReference type="InterPro" id="IPR001185">
    <property type="entry name" value="MS_channel"/>
</dbReference>
<evidence type="ECO:0000313" key="11">
    <source>
        <dbReference type="EMBL" id="HIU61161.1"/>
    </source>
</evidence>
<dbReference type="InterPro" id="IPR037673">
    <property type="entry name" value="MSC/AndL"/>
</dbReference>
<protein>
    <recommendedName>
        <fullName evidence="10">Large-conductance mechanosensitive channel</fullName>
    </recommendedName>
</protein>
<evidence type="ECO:0000256" key="10">
    <source>
        <dbReference type="HAMAP-Rule" id="MF_00115"/>
    </source>
</evidence>
<comment type="similarity">
    <text evidence="2 10">Belongs to the MscL family.</text>
</comment>
<accession>A0A9D1SI87</accession>
<keyword evidence="3 10" id="KW-0813">Transport</keyword>
<keyword evidence="7 10" id="KW-0406">Ion transport</keyword>
<dbReference type="InterPro" id="IPR019823">
    <property type="entry name" value="Mechanosensitive_channel_CS"/>
</dbReference>
<feature type="transmembrane region" description="Helical" evidence="10">
    <location>
        <begin position="94"/>
        <end position="115"/>
    </location>
</feature>
<keyword evidence="8 10" id="KW-0472">Membrane</keyword>
<evidence type="ECO:0000256" key="5">
    <source>
        <dbReference type="ARBA" id="ARBA00022692"/>
    </source>
</evidence>
<dbReference type="HAMAP" id="MF_00115">
    <property type="entry name" value="MscL"/>
    <property type="match status" value="1"/>
</dbReference>
<comment type="subcellular location">
    <subcellularLocation>
        <location evidence="1 10">Cell membrane</location>
        <topology evidence="1 10">Multi-pass membrane protein</topology>
    </subcellularLocation>
</comment>
<organism evidence="11 12">
    <name type="scientific">Candidatus Coproplasma excrementigallinarum</name>
    <dbReference type="NCBI Taxonomy" id="2840747"/>
    <lineage>
        <taxon>Bacteria</taxon>
        <taxon>Bacillati</taxon>
        <taxon>Bacillota</taxon>
        <taxon>Clostridia</taxon>
        <taxon>Eubacteriales</taxon>
        <taxon>Candidatus Coproplasma</taxon>
    </lineage>
</organism>
<dbReference type="Pfam" id="PF01741">
    <property type="entry name" value="MscL"/>
    <property type="match status" value="1"/>
</dbReference>
<keyword evidence="9 10" id="KW-0407">Ion channel</keyword>
<dbReference type="PRINTS" id="PR01264">
    <property type="entry name" value="MECHCHANNEL"/>
</dbReference>
<dbReference type="GO" id="GO:0008381">
    <property type="term" value="F:mechanosensitive monoatomic ion channel activity"/>
    <property type="evidence" value="ECO:0007669"/>
    <property type="project" value="UniProtKB-UniRule"/>
</dbReference>
<dbReference type="PROSITE" id="PS01327">
    <property type="entry name" value="MSCL"/>
    <property type="match status" value="1"/>
</dbReference>
<reference evidence="11" key="1">
    <citation type="submission" date="2020-10" db="EMBL/GenBank/DDBJ databases">
        <authorList>
            <person name="Gilroy R."/>
        </authorList>
    </citation>
    <scope>NUCLEOTIDE SEQUENCE</scope>
    <source>
        <strain evidence="11">CHK195-12923</strain>
    </source>
</reference>
<comment type="caution">
    <text evidence="11">The sequence shown here is derived from an EMBL/GenBank/DDBJ whole genome shotgun (WGS) entry which is preliminary data.</text>
</comment>
<evidence type="ECO:0000256" key="4">
    <source>
        <dbReference type="ARBA" id="ARBA00022475"/>
    </source>
</evidence>
<keyword evidence="4 10" id="KW-1003">Cell membrane</keyword>
<evidence type="ECO:0000256" key="1">
    <source>
        <dbReference type="ARBA" id="ARBA00004651"/>
    </source>
</evidence>
<reference evidence="11" key="2">
    <citation type="journal article" date="2021" name="PeerJ">
        <title>Extensive microbial diversity within the chicken gut microbiome revealed by metagenomics and culture.</title>
        <authorList>
            <person name="Gilroy R."/>
            <person name="Ravi A."/>
            <person name="Getino M."/>
            <person name="Pursley I."/>
            <person name="Horton D.L."/>
            <person name="Alikhan N.F."/>
            <person name="Baker D."/>
            <person name="Gharbi K."/>
            <person name="Hall N."/>
            <person name="Watson M."/>
            <person name="Adriaenssens E.M."/>
            <person name="Foster-Nyarko E."/>
            <person name="Jarju S."/>
            <person name="Secka A."/>
            <person name="Antonio M."/>
            <person name="Oren A."/>
            <person name="Chaudhuri R.R."/>
            <person name="La Ragione R."/>
            <person name="Hildebrand F."/>
            <person name="Pallen M.J."/>
        </authorList>
    </citation>
    <scope>NUCLEOTIDE SEQUENCE</scope>
    <source>
        <strain evidence="11">CHK195-12923</strain>
    </source>
</reference>
<dbReference type="PANTHER" id="PTHR30266:SF2">
    <property type="entry name" value="LARGE-CONDUCTANCE MECHANOSENSITIVE CHANNEL"/>
    <property type="match status" value="1"/>
</dbReference>
<evidence type="ECO:0000256" key="9">
    <source>
        <dbReference type="ARBA" id="ARBA00023303"/>
    </source>
</evidence>
<dbReference type="InterPro" id="IPR036019">
    <property type="entry name" value="MscL_channel"/>
</dbReference>
<dbReference type="Gene3D" id="1.10.1200.120">
    <property type="entry name" value="Large-conductance mechanosensitive channel, MscL, domain 1"/>
    <property type="match status" value="1"/>
</dbReference>
<keyword evidence="5 10" id="KW-0812">Transmembrane</keyword>
<evidence type="ECO:0000256" key="3">
    <source>
        <dbReference type="ARBA" id="ARBA00022448"/>
    </source>
</evidence>
<dbReference type="NCBIfam" id="TIGR00220">
    <property type="entry name" value="mscL"/>
    <property type="match status" value="1"/>
</dbReference>
<dbReference type="GO" id="GO:0005886">
    <property type="term" value="C:plasma membrane"/>
    <property type="evidence" value="ECO:0007669"/>
    <property type="project" value="UniProtKB-SubCell"/>
</dbReference>
<proteinExistence type="inferred from homology"/>
<feature type="transmembrane region" description="Helical" evidence="10">
    <location>
        <begin position="20"/>
        <end position="41"/>
    </location>
</feature>
<dbReference type="Proteomes" id="UP000824110">
    <property type="component" value="Unassembled WGS sequence"/>
</dbReference>
<keyword evidence="6 10" id="KW-1133">Transmembrane helix</keyword>
<evidence type="ECO:0000256" key="8">
    <source>
        <dbReference type="ARBA" id="ARBA00023136"/>
    </source>
</evidence>
<evidence type="ECO:0000256" key="6">
    <source>
        <dbReference type="ARBA" id="ARBA00022989"/>
    </source>
</evidence>
<evidence type="ECO:0000256" key="7">
    <source>
        <dbReference type="ARBA" id="ARBA00023065"/>
    </source>
</evidence>
<evidence type="ECO:0000313" key="12">
    <source>
        <dbReference type="Proteomes" id="UP000824110"/>
    </source>
</evidence>
<dbReference type="PANTHER" id="PTHR30266">
    <property type="entry name" value="MECHANOSENSITIVE CHANNEL MSCL"/>
    <property type="match status" value="1"/>
</dbReference>
<dbReference type="EMBL" id="DVNE01000008">
    <property type="protein sequence ID" value="HIU61161.1"/>
    <property type="molecule type" value="Genomic_DNA"/>
</dbReference>
<comment type="function">
    <text evidence="10">Channel that opens in response to stretch forces in the membrane lipid bilayer. May participate in the regulation of osmotic pressure changes within the cell.</text>
</comment>
<comment type="subunit">
    <text evidence="10">Homopentamer.</text>
</comment>
<dbReference type="SUPFAM" id="SSF81330">
    <property type="entry name" value="Gated mechanosensitive channel"/>
    <property type="match status" value="1"/>
</dbReference>